<reference evidence="2" key="1">
    <citation type="submission" date="2021-03" db="EMBL/GenBank/DDBJ databases">
        <authorList>
            <person name="Bekaert M."/>
        </authorList>
    </citation>
    <scope>NUCLEOTIDE SEQUENCE</scope>
</reference>
<dbReference type="SMART" id="SM00409">
    <property type="entry name" value="IG"/>
    <property type="match status" value="1"/>
</dbReference>
<dbReference type="PANTHER" id="PTHR46013:SF4">
    <property type="entry name" value="B-CELL RECEPTOR CD22-RELATED"/>
    <property type="match status" value="1"/>
</dbReference>
<organism evidence="2 3">
    <name type="scientific">Mytilus edulis</name>
    <name type="common">Blue mussel</name>
    <dbReference type="NCBI Taxonomy" id="6550"/>
    <lineage>
        <taxon>Eukaryota</taxon>
        <taxon>Metazoa</taxon>
        <taxon>Spiralia</taxon>
        <taxon>Lophotrochozoa</taxon>
        <taxon>Mollusca</taxon>
        <taxon>Bivalvia</taxon>
        <taxon>Autobranchia</taxon>
        <taxon>Pteriomorphia</taxon>
        <taxon>Mytilida</taxon>
        <taxon>Mytiloidea</taxon>
        <taxon>Mytilidae</taxon>
        <taxon>Mytilinae</taxon>
        <taxon>Mytilus</taxon>
    </lineage>
</organism>
<dbReference type="InterPro" id="IPR003599">
    <property type="entry name" value="Ig_sub"/>
</dbReference>
<dbReference type="PANTHER" id="PTHR46013">
    <property type="entry name" value="VASCULAR CELL ADHESION MOLECULE 1"/>
    <property type="match status" value="1"/>
</dbReference>
<feature type="domain" description="Ig-like" evidence="1">
    <location>
        <begin position="92"/>
        <end position="133"/>
    </location>
</feature>
<evidence type="ECO:0000313" key="3">
    <source>
        <dbReference type="Proteomes" id="UP000683360"/>
    </source>
</evidence>
<gene>
    <name evidence="2" type="ORF">MEDL_12070</name>
</gene>
<accession>A0A8S3QKX8</accession>
<keyword evidence="3" id="KW-1185">Reference proteome</keyword>
<dbReference type="Proteomes" id="UP000683360">
    <property type="component" value="Unassembled WGS sequence"/>
</dbReference>
<feature type="domain" description="Ig-like" evidence="1">
    <location>
        <begin position="135"/>
        <end position="221"/>
    </location>
</feature>
<dbReference type="OrthoDB" id="6413693at2759"/>
<dbReference type="InterPro" id="IPR003598">
    <property type="entry name" value="Ig_sub2"/>
</dbReference>
<protein>
    <recommendedName>
        <fullName evidence="1">Ig-like domain-containing protein</fullName>
    </recommendedName>
</protein>
<dbReference type="Pfam" id="PF13927">
    <property type="entry name" value="Ig_3"/>
    <property type="match status" value="1"/>
</dbReference>
<dbReference type="SMART" id="SM00408">
    <property type="entry name" value="IGc2"/>
    <property type="match status" value="1"/>
</dbReference>
<dbReference type="EMBL" id="CAJPWZ010000643">
    <property type="protein sequence ID" value="CAG2197251.1"/>
    <property type="molecule type" value="Genomic_DNA"/>
</dbReference>
<dbReference type="PROSITE" id="PS50835">
    <property type="entry name" value="IG_LIKE"/>
    <property type="match status" value="3"/>
</dbReference>
<evidence type="ECO:0000259" key="1">
    <source>
        <dbReference type="PROSITE" id="PS50835"/>
    </source>
</evidence>
<dbReference type="InterPro" id="IPR007110">
    <property type="entry name" value="Ig-like_dom"/>
</dbReference>
<name>A0A8S3QKX8_MYTED</name>
<evidence type="ECO:0000313" key="2">
    <source>
        <dbReference type="EMBL" id="CAG2197251.1"/>
    </source>
</evidence>
<comment type="caution">
    <text evidence="2">The sequence shown here is derived from an EMBL/GenBank/DDBJ whole genome shotgun (WGS) entry which is preliminary data.</text>
</comment>
<dbReference type="InterPro" id="IPR036179">
    <property type="entry name" value="Ig-like_dom_sf"/>
</dbReference>
<dbReference type="SUPFAM" id="SSF48726">
    <property type="entry name" value="Immunoglobulin"/>
    <property type="match status" value="3"/>
</dbReference>
<feature type="domain" description="Ig-like" evidence="1">
    <location>
        <begin position="227"/>
        <end position="312"/>
    </location>
</feature>
<dbReference type="InterPro" id="IPR013783">
    <property type="entry name" value="Ig-like_fold"/>
</dbReference>
<dbReference type="Gene3D" id="2.60.40.10">
    <property type="entry name" value="Immunoglobulins"/>
    <property type="match status" value="2"/>
</dbReference>
<dbReference type="AlphaFoldDB" id="A0A8S3QKX8"/>
<sequence length="332" mass="37192">MCNVNPNSWPTWDGPGLNGSNFTTYSDKLTINKNLSNAQKLKILGNISAGEYNMKISNVSSEEEGLYRCSEVVNKGTILTQTTISLKIKVAPWNITIKNAHTGVLQGEENYPLVLECSVNSGVPKESIMWYNDEPVVTINKDSPIRIVEGQNLTLSCLVDSNPAPTLIYFKIGRNTYMCNVSKSAHACTVNRININRNDTGTYVCRARNNVGNGYKYTSVEVIVQYPPTINIDIIKGEENSLRCNPNGNPNNYTFYSWLHQSEFGETIREINSTEIMSFCPKDPTRRYQCNGVYICRAENGVKDVTGNRTQSGKVLVRQEGQYDFIIFICNC</sequence>
<proteinExistence type="predicted"/>